<dbReference type="EMBL" id="UGUV01000003">
    <property type="protein sequence ID" value="SUE72798.1"/>
    <property type="molecule type" value="Genomic_DNA"/>
</dbReference>
<protein>
    <submittedName>
        <fullName evidence="1">Uncharacterized protein</fullName>
    </submittedName>
</protein>
<gene>
    <name evidence="1" type="ORF">NCTC10692_04954</name>
</gene>
<dbReference type="AlphaFoldDB" id="A0A379PM11"/>
<organism evidence="1 2">
    <name type="scientific">Ectopseudomonas oleovorans</name>
    <name type="common">Pseudomonas oleovorans</name>
    <dbReference type="NCBI Taxonomy" id="301"/>
    <lineage>
        <taxon>Bacteria</taxon>
        <taxon>Pseudomonadati</taxon>
        <taxon>Pseudomonadota</taxon>
        <taxon>Gammaproteobacteria</taxon>
        <taxon>Pseudomonadales</taxon>
        <taxon>Pseudomonadaceae</taxon>
        <taxon>Ectopseudomonas</taxon>
    </lineage>
</organism>
<accession>A0A379PM11</accession>
<evidence type="ECO:0000313" key="2">
    <source>
        <dbReference type="Proteomes" id="UP000255303"/>
    </source>
</evidence>
<sequence>MKAVLNQLGWSTAEVQALLGKQCPSEETAV</sequence>
<dbReference type="Proteomes" id="UP000255303">
    <property type="component" value="Unassembled WGS sequence"/>
</dbReference>
<name>A0A379PM11_ECTOL</name>
<evidence type="ECO:0000313" key="1">
    <source>
        <dbReference type="EMBL" id="SUE72798.1"/>
    </source>
</evidence>
<proteinExistence type="predicted"/>
<reference evidence="1 2" key="1">
    <citation type="submission" date="2018-06" db="EMBL/GenBank/DDBJ databases">
        <authorList>
            <consortium name="Pathogen Informatics"/>
            <person name="Doyle S."/>
        </authorList>
    </citation>
    <scope>NUCLEOTIDE SEQUENCE [LARGE SCALE GENOMIC DNA]</scope>
    <source>
        <strain evidence="1 2">NCTC10692</strain>
    </source>
</reference>